<feature type="transmembrane region" description="Helical" evidence="1">
    <location>
        <begin position="43"/>
        <end position="64"/>
    </location>
</feature>
<dbReference type="InterPro" id="IPR001610">
    <property type="entry name" value="PAC"/>
</dbReference>
<dbReference type="Pfam" id="PF00990">
    <property type="entry name" value="GGDEF"/>
    <property type="match status" value="1"/>
</dbReference>
<dbReference type="SUPFAM" id="SSF141868">
    <property type="entry name" value="EAL domain-like"/>
    <property type="match status" value="1"/>
</dbReference>
<dbReference type="Pfam" id="PF08447">
    <property type="entry name" value="PAS_3"/>
    <property type="match status" value="1"/>
</dbReference>
<dbReference type="InterPro" id="IPR000014">
    <property type="entry name" value="PAS"/>
</dbReference>
<dbReference type="SMART" id="SM00086">
    <property type="entry name" value="PAC"/>
    <property type="match status" value="1"/>
</dbReference>
<dbReference type="InterPro" id="IPR043128">
    <property type="entry name" value="Rev_trsase/Diguanyl_cyclase"/>
</dbReference>
<dbReference type="RefSeq" id="WP_275595433.1">
    <property type="nucleotide sequence ID" value="NZ_CP102381.1"/>
</dbReference>
<feature type="domain" description="EAL" evidence="4">
    <location>
        <begin position="377"/>
        <end position="629"/>
    </location>
</feature>
<dbReference type="InterPro" id="IPR035965">
    <property type="entry name" value="PAS-like_dom_sf"/>
</dbReference>
<dbReference type="SMART" id="SM00052">
    <property type="entry name" value="EAL"/>
    <property type="match status" value="1"/>
</dbReference>
<dbReference type="EMBL" id="CP102381">
    <property type="protein sequence ID" value="WEJ63179.1"/>
    <property type="molecule type" value="Genomic_DNA"/>
</dbReference>
<keyword evidence="1" id="KW-1133">Transmembrane helix</keyword>
<gene>
    <name evidence="6" type="ORF">NR989_02715</name>
</gene>
<dbReference type="SUPFAM" id="SSF55073">
    <property type="entry name" value="Nucleotide cyclase"/>
    <property type="match status" value="1"/>
</dbReference>
<feature type="domain" description="PAC" evidence="3">
    <location>
        <begin position="148"/>
        <end position="200"/>
    </location>
</feature>
<sequence length="629" mass="71306">MEKLIQQKFYVTEQYVKSLFWSFVLIIPLSYVEFYFIQTSYALVDWVIPIVVALIFGLGMGYLSKRSEVHKKERALFKAVVDFSLEFTFVRNVEGKYEFVSPAVEDLTGYSPEDFYKTPNFMDSIIHPEDRYDWSSHVHNVNDDGKPEKVELRIFTKQGEVRWLEHLCGPIHNSSGEIIGVRSTNIDITERKLSAQKLERLGFYDPLTDLPNRRYLNEYMSKLIAKNEQRDANEKFAVFFVDLNRFKYVNDAHGHSVGDQLLKEVARRFKSSCLESKQAMITRFGGDEFVFVTKQAVTTESIQECVAQMNVLLEAPFRIQGYKLSIGVTAGIAVYPQDGLTPEILIKNSDAAMYKAKSQGLSMAFFSHEMTEHATEMVDLQSRLRGALNRGLIKPFYQPLIDLKTGKTIGVEVLARWVTDDGSIGPSPAVFIPVSEETGLIGALSETMIAQACNDIVRWQQEGVQIKYSINVSARQFADDNFCTEAFAQFERLGVDPKTVQIELTESVLLNNTERSLQKIQELKARGFLIALDDFGTGFASLHYLTLFPFDTLKVDRAFVTNIIEDKRQFAIAKSIINLAHDLDLVVVAEGIETEEQRQVLFDLGCDVGQGYLFSRPVAPDFLSNLLVA</sequence>
<dbReference type="Gene3D" id="3.20.20.450">
    <property type="entry name" value="EAL domain"/>
    <property type="match status" value="1"/>
</dbReference>
<dbReference type="InterPro" id="IPR013655">
    <property type="entry name" value="PAS_fold_3"/>
</dbReference>
<dbReference type="NCBIfam" id="TIGR00229">
    <property type="entry name" value="sensory_box"/>
    <property type="match status" value="1"/>
</dbReference>
<evidence type="ECO:0000259" key="4">
    <source>
        <dbReference type="PROSITE" id="PS50883"/>
    </source>
</evidence>
<keyword evidence="1" id="KW-0472">Membrane</keyword>
<reference evidence="6 7" key="1">
    <citation type="submission" date="2022-06" db="EMBL/GenBank/DDBJ databases">
        <title>Thiomicrohabdus sp. nov, an obligately chemolithoautotrophic, sulfur-oxidizing bacterium isolated from beach of Guanyin Mountain. Amoy.</title>
        <authorList>
            <person name="Zhu H."/>
        </authorList>
    </citation>
    <scope>NUCLEOTIDE SEQUENCE [LARGE SCALE GENOMIC DNA]</scope>
    <source>
        <strain evidence="6 7">XGS-01</strain>
    </source>
</reference>
<dbReference type="PROSITE" id="PS50887">
    <property type="entry name" value="GGDEF"/>
    <property type="match status" value="1"/>
</dbReference>
<keyword evidence="7" id="KW-1185">Reference proteome</keyword>
<dbReference type="PANTHER" id="PTHR44757:SF2">
    <property type="entry name" value="BIOFILM ARCHITECTURE MAINTENANCE PROTEIN MBAA"/>
    <property type="match status" value="1"/>
</dbReference>
<dbReference type="InterPro" id="IPR001633">
    <property type="entry name" value="EAL_dom"/>
</dbReference>
<dbReference type="CDD" id="cd01948">
    <property type="entry name" value="EAL"/>
    <property type="match status" value="1"/>
</dbReference>
<dbReference type="PROSITE" id="PS50883">
    <property type="entry name" value="EAL"/>
    <property type="match status" value="1"/>
</dbReference>
<proteinExistence type="predicted"/>
<dbReference type="PANTHER" id="PTHR44757">
    <property type="entry name" value="DIGUANYLATE CYCLASE DGCP"/>
    <property type="match status" value="1"/>
</dbReference>
<feature type="domain" description="PAS" evidence="2">
    <location>
        <begin position="73"/>
        <end position="145"/>
    </location>
</feature>
<organism evidence="6 7">
    <name type="scientific">Thiomicrorhabdus lithotrophica</name>
    <dbReference type="NCBI Taxonomy" id="2949997"/>
    <lineage>
        <taxon>Bacteria</taxon>
        <taxon>Pseudomonadati</taxon>
        <taxon>Pseudomonadota</taxon>
        <taxon>Gammaproteobacteria</taxon>
        <taxon>Thiotrichales</taxon>
        <taxon>Piscirickettsiaceae</taxon>
        <taxon>Thiomicrorhabdus</taxon>
    </lineage>
</organism>
<dbReference type="SMART" id="SM00267">
    <property type="entry name" value="GGDEF"/>
    <property type="match status" value="1"/>
</dbReference>
<name>A0ABY8CB38_9GAMM</name>
<dbReference type="InterPro" id="IPR029787">
    <property type="entry name" value="Nucleotide_cyclase"/>
</dbReference>
<evidence type="ECO:0000259" key="3">
    <source>
        <dbReference type="PROSITE" id="PS50113"/>
    </source>
</evidence>
<dbReference type="SUPFAM" id="SSF55785">
    <property type="entry name" value="PYP-like sensor domain (PAS domain)"/>
    <property type="match status" value="1"/>
</dbReference>
<dbReference type="Proteomes" id="UP001222275">
    <property type="component" value="Chromosome"/>
</dbReference>
<dbReference type="PROSITE" id="PS50112">
    <property type="entry name" value="PAS"/>
    <property type="match status" value="1"/>
</dbReference>
<dbReference type="CDD" id="cd00130">
    <property type="entry name" value="PAS"/>
    <property type="match status" value="1"/>
</dbReference>
<keyword evidence="1" id="KW-0812">Transmembrane</keyword>
<dbReference type="NCBIfam" id="TIGR00254">
    <property type="entry name" value="GGDEF"/>
    <property type="match status" value="1"/>
</dbReference>
<evidence type="ECO:0000313" key="6">
    <source>
        <dbReference type="EMBL" id="WEJ63179.1"/>
    </source>
</evidence>
<protein>
    <submittedName>
        <fullName evidence="6">EAL domain-containing protein</fullName>
    </submittedName>
</protein>
<dbReference type="PROSITE" id="PS50113">
    <property type="entry name" value="PAC"/>
    <property type="match status" value="1"/>
</dbReference>
<dbReference type="InterPro" id="IPR000160">
    <property type="entry name" value="GGDEF_dom"/>
</dbReference>
<evidence type="ECO:0000259" key="2">
    <source>
        <dbReference type="PROSITE" id="PS50112"/>
    </source>
</evidence>
<dbReference type="SMART" id="SM00091">
    <property type="entry name" value="PAS"/>
    <property type="match status" value="1"/>
</dbReference>
<accession>A0ABY8CB38</accession>
<dbReference type="InterPro" id="IPR000700">
    <property type="entry name" value="PAS-assoc_C"/>
</dbReference>
<evidence type="ECO:0000313" key="7">
    <source>
        <dbReference type="Proteomes" id="UP001222275"/>
    </source>
</evidence>
<feature type="domain" description="GGDEF" evidence="5">
    <location>
        <begin position="234"/>
        <end position="369"/>
    </location>
</feature>
<dbReference type="CDD" id="cd01949">
    <property type="entry name" value="GGDEF"/>
    <property type="match status" value="1"/>
</dbReference>
<evidence type="ECO:0000259" key="5">
    <source>
        <dbReference type="PROSITE" id="PS50887"/>
    </source>
</evidence>
<dbReference type="Gene3D" id="3.30.450.20">
    <property type="entry name" value="PAS domain"/>
    <property type="match status" value="1"/>
</dbReference>
<dbReference type="InterPro" id="IPR052155">
    <property type="entry name" value="Biofilm_reg_signaling"/>
</dbReference>
<dbReference type="Pfam" id="PF00563">
    <property type="entry name" value="EAL"/>
    <property type="match status" value="1"/>
</dbReference>
<evidence type="ECO:0000256" key="1">
    <source>
        <dbReference type="SAM" id="Phobius"/>
    </source>
</evidence>
<feature type="transmembrane region" description="Helical" evidence="1">
    <location>
        <begin position="20"/>
        <end position="37"/>
    </location>
</feature>
<dbReference type="InterPro" id="IPR035919">
    <property type="entry name" value="EAL_sf"/>
</dbReference>
<dbReference type="Gene3D" id="3.30.70.270">
    <property type="match status" value="1"/>
</dbReference>